<dbReference type="AlphaFoldDB" id="A0A9P1GZ31"/>
<evidence type="ECO:0000256" key="1">
    <source>
        <dbReference type="SAM" id="MobiDB-lite"/>
    </source>
</evidence>
<organism evidence="3 4">
    <name type="scientific">Parascedosporium putredinis</name>
    <dbReference type="NCBI Taxonomy" id="1442378"/>
    <lineage>
        <taxon>Eukaryota</taxon>
        <taxon>Fungi</taxon>
        <taxon>Dikarya</taxon>
        <taxon>Ascomycota</taxon>
        <taxon>Pezizomycotina</taxon>
        <taxon>Sordariomycetes</taxon>
        <taxon>Hypocreomycetidae</taxon>
        <taxon>Microascales</taxon>
        <taxon>Microascaceae</taxon>
        <taxon>Parascedosporium</taxon>
    </lineage>
</organism>
<dbReference type="Pfam" id="PF25871">
    <property type="entry name" value="HTH_76"/>
    <property type="match status" value="1"/>
</dbReference>
<dbReference type="Proteomes" id="UP000838763">
    <property type="component" value="Unassembled WGS sequence"/>
</dbReference>
<protein>
    <recommendedName>
        <fullName evidence="2">PEX14-like helix-turn-helix domain-containing protein</fullName>
    </recommendedName>
</protein>
<dbReference type="OrthoDB" id="9936937at2759"/>
<keyword evidence="4" id="KW-1185">Reference proteome</keyword>
<dbReference type="EMBL" id="CALLCH030000005">
    <property type="protein sequence ID" value="CAI4212508.1"/>
    <property type="molecule type" value="Genomic_DNA"/>
</dbReference>
<feature type="compositionally biased region" description="Basic and acidic residues" evidence="1">
    <location>
        <begin position="247"/>
        <end position="264"/>
    </location>
</feature>
<sequence>MDAPTPPTSASQAPEPQQPDDRTFIAFDTYPWTKDEKFLANPPRQHLHLPHTPDQNRIRFVRSAYFTRIIGIPVSADQYATWLAAHPDHPSPDPFILASLRQPQPDAASAAAAPSNQPAAEDLPDSSRPAWQSAAPKAELFIDRSKQTADQVDLSSSDGPAYPSRFAELIRCIKEGLPCLVSVKSPKQSFAIPKPWEKAGNAQSEFASPPAHPEESASPFATPAIDQEFPPLEKEQPSPAGDTTETGAKDQENPELPDVRKLDITSDNST</sequence>
<gene>
    <name evidence="3" type="ORF">PPNO1_LOCUS2264</name>
</gene>
<feature type="region of interest" description="Disordered" evidence="1">
    <location>
        <begin position="1"/>
        <end position="22"/>
    </location>
</feature>
<proteinExistence type="predicted"/>
<feature type="region of interest" description="Disordered" evidence="1">
    <location>
        <begin position="195"/>
        <end position="270"/>
    </location>
</feature>
<feature type="compositionally biased region" description="Low complexity" evidence="1">
    <location>
        <begin position="103"/>
        <end position="120"/>
    </location>
</feature>
<feature type="domain" description="PEX14-like helix-turn-helix" evidence="2">
    <location>
        <begin position="22"/>
        <end position="87"/>
    </location>
</feature>
<accession>A0A9P1GZ31</accession>
<evidence type="ECO:0000313" key="3">
    <source>
        <dbReference type="EMBL" id="CAI4212508.1"/>
    </source>
</evidence>
<evidence type="ECO:0000313" key="4">
    <source>
        <dbReference type="Proteomes" id="UP000838763"/>
    </source>
</evidence>
<name>A0A9P1GZ31_9PEZI</name>
<reference evidence="3" key="1">
    <citation type="submission" date="2022-11" db="EMBL/GenBank/DDBJ databases">
        <authorList>
            <person name="Scott C."/>
            <person name="Bruce N."/>
        </authorList>
    </citation>
    <scope>NUCLEOTIDE SEQUENCE</scope>
</reference>
<evidence type="ECO:0000259" key="2">
    <source>
        <dbReference type="Pfam" id="PF25871"/>
    </source>
</evidence>
<comment type="caution">
    <text evidence="3">The sequence shown here is derived from an EMBL/GenBank/DDBJ whole genome shotgun (WGS) entry which is preliminary data.</text>
</comment>
<dbReference type="InterPro" id="IPR058841">
    <property type="entry name" value="HTH_76"/>
</dbReference>
<feature type="region of interest" description="Disordered" evidence="1">
    <location>
        <begin position="103"/>
        <end position="134"/>
    </location>
</feature>